<dbReference type="Pfam" id="PF00122">
    <property type="entry name" value="E1-E2_ATPase"/>
    <property type="match status" value="1"/>
</dbReference>
<dbReference type="SFLD" id="SFLDF00027">
    <property type="entry name" value="p-type_atpase"/>
    <property type="match status" value="1"/>
</dbReference>
<evidence type="ECO:0000259" key="15">
    <source>
        <dbReference type="Pfam" id="PF00122"/>
    </source>
</evidence>
<feature type="transmembrane region" description="Helical" evidence="14">
    <location>
        <begin position="12"/>
        <end position="28"/>
    </location>
</feature>
<dbReference type="GO" id="GO:0016887">
    <property type="term" value="F:ATP hydrolysis activity"/>
    <property type="evidence" value="ECO:0007669"/>
    <property type="project" value="InterPro"/>
</dbReference>
<keyword evidence="3" id="KW-0813">Transport</keyword>
<evidence type="ECO:0000256" key="14">
    <source>
        <dbReference type="RuleBase" id="RU362081"/>
    </source>
</evidence>
<dbReference type="GO" id="GO:0005886">
    <property type="term" value="C:plasma membrane"/>
    <property type="evidence" value="ECO:0007669"/>
    <property type="project" value="UniProtKB-SubCell"/>
</dbReference>
<dbReference type="Pfam" id="PF00702">
    <property type="entry name" value="Hydrolase"/>
    <property type="match status" value="1"/>
</dbReference>
<keyword evidence="14" id="KW-0067">ATP-binding</keyword>
<dbReference type="InterPro" id="IPR027256">
    <property type="entry name" value="P-typ_ATPase_IB"/>
</dbReference>
<dbReference type="SUPFAM" id="SSF81653">
    <property type="entry name" value="Calcium ATPase, transduction domain A"/>
    <property type="match status" value="1"/>
</dbReference>
<dbReference type="InterPro" id="IPR023214">
    <property type="entry name" value="HAD_sf"/>
</dbReference>
<dbReference type="AlphaFoldDB" id="A0A1G9I645"/>
<feature type="transmembrane region" description="Helical" evidence="14">
    <location>
        <begin position="234"/>
        <end position="252"/>
    </location>
</feature>
<dbReference type="EC" id="7.2.2.21" evidence="12"/>
<evidence type="ECO:0000256" key="4">
    <source>
        <dbReference type="ARBA" id="ARBA00022539"/>
    </source>
</evidence>
<keyword evidence="8" id="KW-1278">Translocase</keyword>
<dbReference type="SUPFAM" id="SSF56784">
    <property type="entry name" value="HAD-like"/>
    <property type="match status" value="1"/>
</dbReference>
<dbReference type="InterPro" id="IPR018303">
    <property type="entry name" value="ATPase_P-typ_P_site"/>
</dbReference>
<dbReference type="GO" id="GO:0008551">
    <property type="term" value="F:P-type cadmium transporter activity"/>
    <property type="evidence" value="ECO:0007669"/>
    <property type="project" value="UniProtKB-EC"/>
</dbReference>
<evidence type="ECO:0000256" key="1">
    <source>
        <dbReference type="ARBA" id="ARBA00004651"/>
    </source>
</evidence>
<keyword evidence="9 14" id="KW-1133">Transmembrane helix</keyword>
<dbReference type="InterPro" id="IPR008250">
    <property type="entry name" value="ATPase_P-typ_transduc_dom_A_sf"/>
</dbReference>
<dbReference type="STRING" id="576118.SAMN05216216_1306"/>
<feature type="transmembrane region" description="Helical" evidence="14">
    <location>
        <begin position="63"/>
        <end position="80"/>
    </location>
</feature>
<dbReference type="NCBIfam" id="TIGR01494">
    <property type="entry name" value="ATPase_P-type"/>
    <property type="match status" value="1"/>
</dbReference>
<feature type="transmembrane region" description="Helical" evidence="14">
    <location>
        <begin position="567"/>
        <end position="587"/>
    </location>
</feature>
<keyword evidence="17" id="KW-1185">Reference proteome</keyword>
<dbReference type="PANTHER" id="PTHR48085:SF5">
    <property type="entry name" value="CADMIUM_ZINC-TRANSPORTING ATPASE HMA4-RELATED"/>
    <property type="match status" value="1"/>
</dbReference>
<comment type="similarity">
    <text evidence="2 14">Belongs to the cation transport ATPase (P-type) (TC 3.A.3) family. Type IB subfamily.</text>
</comment>
<evidence type="ECO:0000313" key="16">
    <source>
        <dbReference type="EMBL" id="SDL20283.1"/>
    </source>
</evidence>
<dbReference type="FunFam" id="2.70.150.10:FF:000002">
    <property type="entry name" value="Copper-transporting ATPase 1, putative"/>
    <property type="match status" value="1"/>
</dbReference>
<dbReference type="Proteomes" id="UP000199008">
    <property type="component" value="Unassembled WGS sequence"/>
</dbReference>
<dbReference type="InterPro" id="IPR044492">
    <property type="entry name" value="P_typ_ATPase_HD_dom"/>
</dbReference>
<feature type="transmembrane region" description="Helical" evidence="14">
    <location>
        <begin position="34"/>
        <end position="56"/>
    </location>
</feature>
<proteinExistence type="inferred from homology"/>
<dbReference type="InterPro" id="IPR023299">
    <property type="entry name" value="ATPase_P-typ_cyto_dom_N"/>
</dbReference>
<dbReference type="Gene3D" id="3.40.50.1000">
    <property type="entry name" value="HAD superfamily/HAD-like"/>
    <property type="match status" value="1"/>
</dbReference>
<dbReference type="InterPro" id="IPR001757">
    <property type="entry name" value="P_typ_ATPase"/>
</dbReference>
<dbReference type="SFLD" id="SFLDS00003">
    <property type="entry name" value="Haloacid_Dehalogenase"/>
    <property type="match status" value="1"/>
</dbReference>
<evidence type="ECO:0000256" key="11">
    <source>
        <dbReference type="ARBA" id="ARBA00023136"/>
    </source>
</evidence>
<dbReference type="GO" id="GO:0046872">
    <property type="term" value="F:metal ion binding"/>
    <property type="evidence" value="ECO:0007669"/>
    <property type="project" value="UniProtKB-KW"/>
</dbReference>
<keyword evidence="11 14" id="KW-0472">Membrane</keyword>
<dbReference type="PANTHER" id="PTHR48085">
    <property type="entry name" value="CADMIUM/ZINC-TRANSPORTING ATPASE HMA2-RELATED"/>
    <property type="match status" value="1"/>
</dbReference>
<feature type="transmembrane region" description="Helical" evidence="14">
    <location>
        <begin position="86"/>
        <end position="104"/>
    </location>
</feature>
<evidence type="ECO:0000256" key="3">
    <source>
        <dbReference type="ARBA" id="ARBA00022448"/>
    </source>
</evidence>
<evidence type="ECO:0000256" key="5">
    <source>
        <dbReference type="ARBA" id="ARBA00022553"/>
    </source>
</evidence>
<gene>
    <name evidence="16" type="ORF">SAMN05216216_1306</name>
</gene>
<evidence type="ECO:0000256" key="13">
    <source>
        <dbReference type="ARBA" id="ARBA00049338"/>
    </source>
</evidence>
<evidence type="ECO:0000256" key="7">
    <source>
        <dbReference type="ARBA" id="ARBA00022723"/>
    </source>
</evidence>
<dbReference type="InterPro" id="IPR051014">
    <property type="entry name" value="Cation_Transport_ATPase_IB"/>
</dbReference>
<feature type="transmembrane region" description="Helical" evidence="14">
    <location>
        <begin position="258"/>
        <end position="278"/>
    </location>
</feature>
<dbReference type="CDD" id="cd02079">
    <property type="entry name" value="P-type_ATPase_HM"/>
    <property type="match status" value="1"/>
</dbReference>
<name>A0A1G9I645_9BACL</name>
<dbReference type="PRINTS" id="PR00119">
    <property type="entry name" value="CATATPASE"/>
</dbReference>
<dbReference type="InterPro" id="IPR036412">
    <property type="entry name" value="HAD-like_sf"/>
</dbReference>
<accession>A0A1G9I645</accession>
<keyword evidence="7 14" id="KW-0479">Metal-binding</keyword>
<sequence length="627" mass="67330">MQRAILDMKNLITLISATLIILGFYGRFGLGNMFVFDLSLIIATVIGIAPIAIQAYQALKVKVISIDVLVTIAVIGALLIQNYEESAIVTFLFLFGSYLEQRTLKRTRSAIKELTEMAPESALKQNAAGEFEEVDVDDVDEGDVLLVKTGAKIPVDGTVLTGEGHINEASITGESVPVSKMNGSEVFAGTILENGTIQIKADRVGEDTTFGQIIELVEEAQDSKSEAERFIDRFSKYYTPAVLVLGVIVWLFTNNVELAITVLVLGCPGALVIGVPVSNVAGIGNGARNGVLLKGSEVINDFSKVDTILFDKTGTLTIGNPEVAEKKFYGDDMDEVLGYLASVERESDHPLAKAVLQDIGPTTFSDVDETEVVKGGGIIAKVAGRRVAVGNVALMEKENVELNETVRKDLKRFEKNGNSLVLTAVDGVLQVLMGIRDQIRPGVKAELQNLKKLGVKNLVVLSGDNQGTVDAVASELGLTEAYGHMLPEDKSAHLEKLQSEGQIVAFVGDGVNDSPSLALADIGIAMGTGTDVAIETSDVVLVNSDFSRLTHALGLTKVTARNMKQNITIAVGVVLILLAALLFSNWMNMTIGMLVHELSILVVIFNAMRLMIYRRRNRNVNANATVG</sequence>
<evidence type="ECO:0000256" key="6">
    <source>
        <dbReference type="ARBA" id="ARBA00022692"/>
    </source>
</evidence>
<dbReference type="RefSeq" id="WP_092987801.1">
    <property type="nucleotide sequence ID" value="NZ_FNFY01000030.1"/>
</dbReference>
<keyword evidence="14" id="KW-0547">Nucleotide-binding</keyword>
<comment type="subcellular location">
    <subcellularLocation>
        <location evidence="1">Cell membrane</location>
        <topology evidence="1">Multi-pass membrane protein</topology>
    </subcellularLocation>
</comment>
<dbReference type="InterPro" id="IPR023298">
    <property type="entry name" value="ATPase_P-typ_TM_dom_sf"/>
</dbReference>
<dbReference type="EMBL" id="FNFY01000030">
    <property type="protein sequence ID" value="SDL20283.1"/>
    <property type="molecule type" value="Genomic_DNA"/>
</dbReference>
<dbReference type="SUPFAM" id="SSF81665">
    <property type="entry name" value="Calcium ATPase, transmembrane domain M"/>
    <property type="match status" value="1"/>
</dbReference>
<feature type="transmembrane region" description="Helical" evidence="14">
    <location>
        <begin position="593"/>
        <end position="612"/>
    </location>
</feature>
<organism evidence="16 17">
    <name type="scientific">Lacicoccus qingdaonensis</name>
    <dbReference type="NCBI Taxonomy" id="576118"/>
    <lineage>
        <taxon>Bacteria</taxon>
        <taxon>Bacillati</taxon>
        <taxon>Bacillota</taxon>
        <taxon>Bacilli</taxon>
        <taxon>Bacillales</taxon>
        <taxon>Salinicoccaceae</taxon>
        <taxon>Lacicoccus</taxon>
    </lineage>
</organism>
<dbReference type="InterPro" id="IPR059000">
    <property type="entry name" value="ATPase_P-type_domA"/>
</dbReference>
<evidence type="ECO:0000256" key="8">
    <source>
        <dbReference type="ARBA" id="ARBA00022967"/>
    </source>
</evidence>
<dbReference type="NCBIfam" id="TIGR01511">
    <property type="entry name" value="ATPase-IB1_Cu"/>
    <property type="match status" value="1"/>
</dbReference>
<dbReference type="PROSITE" id="PS00154">
    <property type="entry name" value="ATPASE_E1_E2"/>
    <property type="match status" value="1"/>
</dbReference>
<comment type="catalytic activity">
    <reaction evidence="13">
        <text>Cd(2+)(in) + ATP + H2O = Cd(2+)(out) + ADP + phosphate + H(+)</text>
        <dbReference type="Rhea" id="RHEA:12132"/>
        <dbReference type="ChEBI" id="CHEBI:15377"/>
        <dbReference type="ChEBI" id="CHEBI:15378"/>
        <dbReference type="ChEBI" id="CHEBI:30616"/>
        <dbReference type="ChEBI" id="CHEBI:43474"/>
        <dbReference type="ChEBI" id="CHEBI:48775"/>
        <dbReference type="ChEBI" id="CHEBI:456216"/>
        <dbReference type="EC" id="7.2.2.21"/>
    </reaction>
</comment>
<evidence type="ECO:0000256" key="9">
    <source>
        <dbReference type="ARBA" id="ARBA00022989"/>
    </source>
</evidence>
<dbReference type="Gene3D" id="3.40.1110.10">
    <property type="entry name" value="Calcium-transporting ATPase, cytoplasmic domain N"/>
    <property type="match status" value="1"/>
</dbReference>
<evidence type="ECO:0000313" key="17">
    <source>
        <dbReference type="Proteomes" id="UP000199008"/>
    </source>
</evidence>
<evidence type="ECO:0000256" key="12">
    <source>
        <dbReference type="ARBA" id="ARBA00039103"/>
    </source>
</evidence>
<evidence type="ECO:0000256" key="10">
    <source>
        <dbReference type="ARBA" id="ARBA00023065"/>
    </source>
</evidence>
<feature type="domain" description="P-type ATPase A" evidence="15">
    <location>
        <begin position="117"/>
        <end position="218"/>
    </location>
</feature>
<dbReference type="SFLD" id="SFLDG00002">
    <property type="entry name" value="C1.7:_P-type_atpase_like"/>
    <property type="match status" value="1"/>
</dbReference>
<dbReference type="NCBIfam" id="TIGR01525">
    <property type="entry name" value="ATPase-IB_hvy"/>
    <property type="match status" value="1"/>
</dbReference>
<protein>
    <recommendedName>
        <fullName evidence="12">Cd(2+)-exporting ATPase</fullName>
        <ecNumber evidence="12">7.2.2.21</ecNumber>
    </recommendedName>
</protein>
<keyword evidence="4" id="KW-0104">Cadmium</keyword>
<reference evidence="17" key="1">
    <citation type="submission" date="2016-10" db="EMBL/GenBank/DDBJ databases">
        <authorList>
            <person name="Varghese N."/>
            <person name="Submissions S."/>
        </authorList>
    </citation>
    <scope>NUCLEOTIDE SEQUENCE [LARGE SCALE GENOMIC DNA]</scope>
    <source>
        <strain evidence="17">CGMCC 1.8895</strain>
    </source>
</reference>
<keyword evidence="6 14" id="KW-0812">Transmembrane</keyword>
<dbReference type="GO" id="GO:0005524">
    <property type="term" value="F:ATP binding"/>
    <property type="evidence" value="ECO:0007669"/>
    <property type="project" value="UniProtKB-UniRule"/>
</dbReference>
<evidence type="ECO:0000256" key="2">
    <source>
        <dbReference type="ARBA" id="ARBA00006024"/>
    </source>
</evidence>
<dbReference type="Gene3D" id="2.70.150.10">
    <property type="entry name" value="Calcium-transporting ATPase, cytoplasmic transduction domain A"/>
    <property type="match status" value="1"/>
</dbReference>
<keyword evidence="14" id="KW-1003">Cell membrane</keyword>
<dbReference type="OrthoDB" id="9813266at2"/>
<keyword evidence="5" id="KW-0597">Phosphoprotein</keyword>
<keyword evidence="10" id="KW-0406">Ion transport</keyword>